<dbReference type="SUPFAM" id="SSF53850">
    <property type="entry name" value="Periplasmic binding protein-like II"/>
    <property type="match status" value="1"/>
</dbReference>
<name>A0A098G880_9GAMM</name>
<evidence type="ECO:0000256" key="1">
    <source>
        <dbReference type="ARBA" id="ARBA00010333"/>
    </source>
</evidence>
<dbReference type="AlphaFoldDB" id="A0A098G880"/>
<sequence>MKIRLFLIAFCFCFSVSSHSHLKIGTLIYLPPFVISQSAGYDIDLSRFLCKQLKESCTIIPMGINQLYDALSDNKIDLAIGGIPISLTNSLYYIFSTPYMITRGQFLISSSSPFHSIKDLRGTTIGVIHDSLNGGILYNYLIDNYPGQFTIKKYDDIEDLINDLSNKTISAAFLYHGTVRYWSQNANGQFKPLNNKMILVGNGLAIMALPKNIRLINRINRILLRMEQEKIFATLYNTYLD</sequence>
<evidence type="ECO:0000313" key="5">
    <source>
        <dbReference type="EMBL" id="CEG58191.1"/>
    </source>
</evidence>
<dbReference type="Pfam" id="PF00497">
    <property type="entry name" value="SBP_bac_3"/>
    <property type="match status" value="1"/>
</dbReference>
<dbReference type="Gene3D" id="3.40.190.10">
    <property type="entry name" value="Periplasmic binding protein-like II"/>
    <property type="match status" value="2"/>
</dbReference>
<dbReference type="OrthoDB" id="5650375at2"/>
<dbReference type="STRING" id="1212491.LFA_2828"/>
<reference evidence="6" key="1">
    <citation type="submission" date="2014-09" db="EMBL/GenBank/DDBJ databases">
        <authorList>
            <person name="Gomez-Valero L."/>
        </authorList>
    </citation>
    <scope>NUCLEOTIDE SEQUENCE [LARGE SCALE GENOMIC DNA]</scope>
    <source>
        <strain evidence="6">ATCC700992</strain>
    </source>
</reference>
<protein>
    <submittedName>
        <fullName evidence="5">ABC-type amino acid transport/signal transduction systems, periplasmic component/domain protein</fullName>
    </submittedName>
</protein>
<dbReference type="HOGENOM" id="CLU_019602_18_0_6"/>
<comment type="similarity">
    <text evidence="1">Belongs to the bacterial solute-binding protein 3 family.</text>
</comment>
<dbReference type="InterPro" id="IPR001638">
    <property type="entry name" value="Solute-binding_3/MltF_N"/>
</dbReference>
<dbReference type="SMART" id="SM00062">
    <property type="entry name" value="PBPb"/>
    <property type="match status" value="1"/>
</dbReference>
<dbReference type="Proteomes" id="UP000032430">
    <property type="component" value="Chromosome I"/>
</dbReference>
<dbReference type="PANTHER" id="PTHR35936">
    <property type="entry name" value="MEMBRANE-BOUND LYTIC MUREIN TRANSGLYCOSYLASE F"/>
    <property type="match status" value="1"/>
</dbReference>
<feature type="signal peptide" evidence="3">
    <location>
        <begin position="1"/>
        <end position="22"/>
    </location>
</feature>
<feature type="domain" description="Solute-binding protein family 3/N-terminal" evidence="4">
    <location>
        <begin position="21"/>
        <end position="241"/>
    </location>
</feature>
<keyword evidence="6" id="KW-1185">Reference proteome</keyword>
<organism evidence="5 6">
    <name type="scientific">Legionella fallonii LLAP-10</name>
    <dbReference type="NCBI Taxonomy" id="1212491"/>
    <lineage>
        <taxon>Bacteria</taxon>
        <taxon>Pseudomonadati</taxon>
        <taxon>Pseudomonadota</taxon>
        <taxon>Gammaproteobacteria</taxon>
        <taxon>Legionellales</taxon>
        <taxon>Legionellaceae</taxon>
        <taxon>Legionella</taxon>
    </lineage>
</organism>
<accession>A0A098G880</accession>
<feature type="chain" id="PRO_5001942250" evidence="3">
    <location>
        <begin position="23"/>
        <end position="241"/>
    </location>
</feature>
<evidence type="ECO:0000313" key="6">
    <source>
        <dbReference type="Proteomes" id="UP000032430"/>
    </source>
</evidence>
<proteinExistence type="inferred from homology"/>
<dbReference type="KEGG" id="lfa:LFA_2828"/>
<dbReference type="EMBL" id="LN614827">
    <property type="protein sequence ID" value="CEG58191.1"/>
    <property type="molecule type" value="Genomic_DNA"/>
</dbReference>
<evidence type="ECO:0000256" key="2">
    <source>
        <dbReference type="ARBA" id="ARBA00022729"/>
    </source>
</evidence>
<evidence type="ECO:0000256" key="3">
    <source>
        <dbReference type="SAM" id="SignalP"/>
    </source>
</evidence>
<dbReference type="RefSeq" id="WP_045096565.1">
    <property type="nucleotide sequence ID" value="NZ_LN614827.1"/>
</dbReference>
<evidence type="ECO:0000259" key="4">
    <source>
        <dbReference type="SMART" id="SM00062"/>
    </source>
</evidence>
<gene>
    <name evidence="5" type="ORF">LFA_2828</name>
</gene>
<keyword evidence="2 3" id="KW-0732">Signal</keyword>